<accession>A0A7G5C2B4</accession>
<dbReference type="AlphaFoldDB" id="A0A7G5C2B4"/>
<evidence type="ECO:0000256" key="1">
    <source>
        <dbReference type="ARBA" id="ARBA00004651"/>
    </source>
</evidence>
<dbReference type="InterPro" id="IPR015867">
    <property type="entry name" value="N-reg_PII/ATP_PRibTrfase_C"/>
</dbReference>
<feature type="transmembrane region" description="Helical" evidence="6">
    <location>
        <begin position="156"/>
        <end position="175"/>
    </location>
</feature>
<dbReference type="PANTHER" id="PTHR33545:SF3">
    <property type="entry name" value="UPF0750 MEMBRANE PROTEIN YQFU"/>
    <property type="match status" value="1"/>
</dbReference>
<proteinExistence type="predicted"/>
<evidence type="ECO:0000256" key="4">
    <source>
        <dbReference type="ARBA" id="ARBA00022989"/>
    </source>
</evidence>
<sequence length="290" mass="31702">MPKNKAHKKMTFTDYLRKFIFITVGAILMAVALEVFLVPNEIIDGGITGISIVLSEVTTVPLGVFIFLINLPFLFIGYKQIGKTFAVSTLYGVAVMSMTTAFLHHVEPFTNEKILAVLYGGLILGLGVGLVIRFGGALDGSEIVAILLSKKLRFPVGQIIMFINVFIFIVAGFVFGADSAMYSIFAFYLAAKVMDIVVEGLDESKSVTIISSEHEEISEAIMDRLGRNTTLIYAKGGYTKEDTLMIYCVVTRLEVAKLKAVVHEIDSKAFISIQNVADVLGGNIEKKSIH</sequence>
<dbReference type="KEGG" id="cchl:FPL14_20865"/>
<reference evidence="8 9" key="1">
    <citation type="submission" date="2019-07" db="EMBL/GenBank/DDBJ databases">
        <authorList>
            <person name="Kim J.K."/>
            <person name="Cheong H.-M."/>
            <person name="Choi Y."/>
            <person name="Hwang K.J."/>
            <person name="Lee S."/>
            <person name="Choi C."/>
        </authorList>
    </citation>
    <scope>NUCLEOTIDE SEQUENCE [LARGE SCALE GENOMIC DNA]</scope>
    <source>
        <strain evidence="8 9">KS 22</strain>
    </source>
</reference>
<dbReference type="CDD" id="cd16380">
    <property type="entry name" value="YitT_C"/>
    <property type="match status" value="1"/>
</dbReference>
<evidence type="ECO:0000259" key="7">
    <source>
        <dbReference type="Pfam" id="PF10035"/>
    </source>
</evidence>
<dbReference type="Gene3D" id="3.30.70.120">
    <property type="match status" value="1"/>
</dbReference>
<keyword evidence="5 6" id="KW-0472">Membrane</keyword>
<dbReference type="InterPro" id="IPR003740">
    <property type="entry name" value="YitT"/>
</dbReference>
<gene>
    <name evidence="8" type="ORF">FPL14_20865</name>
</gene>
<evidence type="ECO:0000256" key="5">
    <source>
        <dbReference type="ARBA" id="ARBA00023136"/>
    </source>
</evidence>
<organism evidence="8 9">
    <name type="scientific">Cohnella cholangitidis</name>
    <dbReference type="NCBI Taxonomy" id="2598458"/>
    <lineage>
        <taxon>Bacteria</taxon>
        <taxon>Bacillati</taxon>
        <taxon>Bacillota</taxon>
        <taxon>Bacilli</taxon>
        <taxon>Bacillales</taxon>
        <taxon>Paenibacillaceae</taxon>
        <taxon>Cohnella</taxon>
    </lineage>
</organism>
<dbReference type="RefSeq" id="WP_182299582.1">
    <property type="nucleotide sequence ID" value="NZ_CP041969.1"/>
</dbReference>
<dbReference type="PIRSF" id="PIRSF006483">
    <property type="entry name" value="Membrane_protein_YitT"/>
    <property type="match status" value="1"/>
</dbReference>
<protein>
    <submittedName>
        <fullName evidence="8">YitT family protein</fullName>
    </submittedName>
</protein>
<keyword evidence="9" id="KW-1185">Reference proteome</keyword>
<dbReference type="Pfam" id="PF02588">
    <property type="entry name" value="YitT_membrane"/>
    <property type="match status" value="1"/>
</dbReference>
<dbReference type="GO" id="GO:0005886">
    <property type="term" value="C:plasma membrane"/>
    <property type="evidence" value="ECO:0007669"/>
    <property type="project" value="UniProtKB-SubCell"/>
</dbReference>
<feature type="transmembrane region" description="Helical" evidence="6">
    <location>
        <begin position="85"/>
        <end position="104"/>
    </location>
</feature>
<feature type="transmembrane region" description="Helical" evidence="6">
    <location>
        <begin position="116"/>
        <end position="135"/>
    </location>
</feature>
<dbReference type="Pfam" id="PF10035">
    <property type="entry name" value="DUF2179"/>
    <property type="match status" value="1"/>
</dbReference>
<evidence type="ECO:0000313" key="9">
    <source>
        <dbReference type="Proteomes" id="UP000515679"/>
    </source>
</evidence>
<feature type="transmembrane region" description="Helical" evidence="6">
    <location>
        <begin position="20"/>
        <end position="38"/>
    </location>
</feature>
<keyword evidence="3 6" id="KW-0812">Transmembrane</keyword>
<dbReference type="Proteomes" id="UP000515679">
    <property type="component" value="Chromosome"/>
</dbReference>
<evidence type="ECO:0000256" key="3">
    <source>
        <dbReference type="ARBA" id="ARBA00022692"/>
    </source>
</evidence>
<feature type="domain" description="DUF2179" evidence="7">
    <location>
        <begin position="227"/>
        <end position="281"/>
    </location>
</feature>
<keyword evidence="4 6" id="KW-1133">Transmembrane helix</keyword>
<dbReference type="PANTHER" id="PTHR33545">
    <property type="entry name" value="UPF0750 MEMBRANE PROTEIN YITT-RELATED"/>
    <property type="match status" value="1"/>
</dbReference>
<name>A0A7G5C2B4_9BACL</name>
<evidence type="ECO:0000313" key="8">
    <source>
        <dbReference type="EMBL" id="QMV43348.1"/>
    </source>
</evidence>
<comment type="subcellular location">
    <subcellularLocation>
        <location evidence="1">Cell membrane</location>
        <topology evidence="1">Multi-pass membrane protein</topology>
    </subcellularLocation>
</comment>
<dbReference type="EMBL" id="CP041969">
    <property type="protein sequence ID" value="QMV43348.1"/>
    <property type="molecule type" value="Genomic_DNA"/>
</dbReference>
<evidence type="ECO:0000256" key="2">
    <source>
        <dbReference type="ARBA" id="ARBA00022475"/>
    </source>
</evidence>
<evidence type="ECO:0000256" key="6">
    <source>
        <dbReference type="SAM" id="Phobius"/>
    </source>
</evidence>
<dbReference type="InterPro" id="IPR051461">
    <property type="entry name" value="UPF0750_membrane"/>
</dbReference>
<feature type="transmembrane region" description="Helical" evidence="6">
    <location>
        <begin position="58"/>
        <end position="78"/>
    </location>
</feature>
<keyword evidence="2" id="KW-1003">Cell membrane</keyword>
<dbReference type="InterPro" id="IPR019264">
    <property type="entry name" value="DUF2179"/>
</dbReference>